<protein>
    <recommendedName>
        <fullName evidence="3">WD40 repeat domain-containing protein</fullName>
    </recommendedName>
</protein>
<reference evidence="1 2" key="1">
    <citation type="submission" date="2018-10" db="EMBL/GenBank/DDBJ databases">
        <authorList>
            <consortium name="Molecular Microbiology and Infection Unit (UMMI)"/>
            <person name="Machado M."/>
        </authorList>
    </citation>
    <scope>NUCLEOTIDE SEQUENCE [LARGE SCALE GENOMIC DNA]</scope>
    <source>
        <strain evidence="1">FMV2238.02</strain>
    </source>
</reference>
<dbReference type="EMBL" id="UXEP01000003">
    <property type="protein sequence ID" value="VDC41870.1"/>
    <property type="molecule type" value="Genomic_DNA"/>
</dbReference>
<accession>A0A3P5XMD8</accession>
<dbReference type="SUPFAM" id="SSF82171">
    <property type="entry name" value="DPP6 N-terminal domain-like"/>
    <property type="match status" value="1"/>
</dbReference>
<dbReference type="RefSeq" id="WP_125073778.1">
    <property type="nucleotide sequence ID" value="NZ_CP053792.1"/>
</dbReference>
<proteinExistence type="predicted"/>
<organism evidence="1 2">
    <name type="scientific">Streptococcus canis</name>
    <dbReference type="NCBI Taxonomy" id="1329"/>
    <lineage>
        <taxon>Bacteria</taxon>
        <taxon>Bacillati</taxon>
        <taxon>Bacillota</taxon>
        <taxon>Bacilli</taxon>
        <taxon>Lactobacillales</taxon>
        <taxon>Streptococcaceae</taxon>
        <taxon>Streptococcus</taxon>
    </lineage>
</organism>
<keyword evidence="2" id="KW-1185">Reference proteome</keyword>
<evidence type="ECO:0000313" key="1">
    <source>
        <dbReference type="EMBL" id="VDC41870.1"/>
    </source>
</evidence>
<evidence type="ECO:0000313" key="2">
    <source>
        <dbReference type="Proteomes" id="UP000280759"/>
    </source>
</evidence>
<sequence length="339" mass="38169">MRVQKSLSDTLPAAYAVCRLHVDEADFLLVASEVDGACFAYDLNRQLEKQVIWQDIGGTMSIVQVPGSMDFLATQKFYPGFDAKGCQIVYGSFNGKEWDIQKITDFPYLHRFDVIETPTGEQLFIGCTIANSKSFVEDWSDKGRVFVGRFNKDLLVLEDIQALPLRLLKNHGYCNVQNQNYSLITAVEGVVKLTYPYASDTGDWCLDILYGQETSDIVQLDINQDGEHENMIIQGFHGDHLRIFSHDFSRELYHYPDPTPFGHAIWSGSLSGVPCFIFGWRSDKAELRVFTYTDGDFQSHLVEAGVASSNCLAFDKDGKSYLFSANNGSNQVALYELSF</sequence>
<evidence type="ECO:0008006" key="3">
    <source>
        <dbReference type="Google" id="ProtNLM"/>
    </source>
</evidence>
<dbReference type="AlphaFoldDB" id="A0A3P5XMD8"/>
<gene>
    <name evidence="1" type="ORF">FMV2238Y02_03090</name>
</gene>
<dbReference type="Proteomes" id="UP000280759">
    <property type="component" value="Unassembled WGS sequence"/>
</dbReference>
<name>A0A3P5XMD8_STRCB</name>